<dbReference type="PIRSF" id="PIRSF037217">
    <property type="entry name" value="Carboxypeptidase_S"/>
    <property type="match status" value="1"/>
</dbReference>
<evidence type="ECO:0000256" key="8">
    <source>
        <dbReference type="SAM" id="SignalP"/>
    </source>
</evidence>
<evidence type="ECO:0000256" key="7">
    <source>
        <dbReference type="PIRSR" id="PIRSR037217-2"/>
    </source>
</evidence>
<keyword evidence="4" id="KW-0378">Hydrolase</keyword>
<feature type="signal peptide" evidence="8">
    <location>
        <begin position="1"/>
        <end position="18"/>
    </location>
</feature>
<dbReference type="GO" id="GO:0000328">
    <property type="term" value="C:fungal-type vacuole lumen"/>
    <property type="evidence" value="ECO:0007669"/>
    <property type="project" value="TreeGrafter"/>
</dbReference>
<evidence type="ECO:0000256" key="4">
    <source>
        <dbReference type="ARBA" id="ARBA00022801"/>
    </source>
</evidence>
<dbReference type="GO" id="GO:0004181">
    <property type="term" value="F:metallocarboxypeptidase activity"/>
    <property type="evidence" value="ECO:0007669"/>
    <property type="project" value="InterPro"/>
</dbReference>
<dbReference type="CDD" id="cd05674">
    <property type="entry name" value="M20_yscS"/>
    <property type="match status" value="1"/>
</dbReference>
<dbReference type="GO" id="GO:1990845">
    <property type="term" value="P:adaptive thermogenesis"/>
    <property type="evidence" value="ECO:0007669"/>
    <property type="project" value="UniProtKB-ARBA"/>
</dbReference>
<dbReference type="Pfam" id="PF01546">
    <property type="entry name" value="Peptidase_M20"/>
    <property type="match status" value="1"/>
</dbReference>
<dbReference type="GO" id="GO:0043605">
    <property type="term" value="P:amide catabolic process"/>
    <property type="evidence" value="ECO:0007669"/>
    <property type="project" value="UniProtKB-ARBA"/>
</dbReference>
<keyword evidence="10" id="KW-0121">Carboxypeptidase</keyword>
<protein>
    <submittedName>
        <fullName evidence="10">Putative carboxypeptidase</fullName>
    </submittedName>
</protein>
<keyword evidence="2" id="KW-0645">Protease</keyword>
<dbReference type="PANTHER" id="PTHR45962:SF1">
    <property type="entry name" value="N-FATTY-ACYL-AMINO ACID SYNTHASE_HYDROLASE PM20D1"/>
    <property type="match status" value="1"/>
</dbReference>
<keyword evidence="5 7" id="KW-0862">Zinc</keyword>
<dbReference type="InterPro" id="IPR002933">
    <property type="entry name" value="Peptidase_M20"/>
</dbReference>
<feature type="active site" evidence="6">
    <location>
        <position position="155"/>
    </location>
</feature>
<feature type="binding site" evidence="7">
    <location>
        <position position="222"/>
    </location>
    <ligand>
        <name>Zn(2+)</name>
        <dbReference type="ChEBI" id="CHEBI:29105"/>
        <label>1</label>
    </ligand>
</feature>
<evidence type="ECO:0000256" key="3">
    <source>
        <dbReference type="ARBA" id="ARBA00022723"/>
    </source>
</evidence>
<dbReference type="InterPro" id="IPR017141">
    <property type="entry name" value="Pept_M20_carboxypep"/>
</dbReference>
<dbReference type="OrthoDB" id="3064516at2759"/>
<keyword evidence="8" id="KW-0732">Signal</keyword>
<dbReference type="Pfam" id="PF07687">
    <property type="entry name" value="M20_dimer"/>
    <property type="match status" value="1"/>
</dbReference>
<evidence type="ECO:0000313" key="11">
    <source>
        <dbReference type="Proteomes" id="UP000053831"/>
    </source>
</evidence>
<dbReference type="FunFam" id="1.10.150.900:FF:000003">
    <property type="entry name" value="N-fatty-acyl-amino acid synthase/hydrolase PM20D1"/>
    <property type="match status" value="1"/>
</dbReference>
<dbReference type="PANTHER" id="PTHR45962">
    <property type="entry name" value="N-FATTY-ACYL-AMINO ACID SYNTHASE/HYDROLASE PM20D1"/>
    <property type="match status" value="1"/>
</dbReference>
<evidence type="ECO:0000259" key="9">
    <source>
        <dbReference type="Pfam" id="PF07687"/>
    </source>
</evidence>
<evidence type="ECO:0000256" key="6">
    <source>
        <dbReference type="PIRSR" id="PIRSR037217-1"/>
    </source>
</evidence>
<feature type="active site" description="Proton acceptor" evidence="6">
    <location>
        <position position="221"/>
    </location>
</feature>
<name>A0A0M8N199_ESCWE</name>
<dbReference type="GO" id="GO:0043604">
    <property type="term" value="P:amide biosynthetic process"/>
    <property type="evidence" value="ECO:0007669"/>
    <property type="project" value="UniProtKB-ARBA"/>
</dbReference>
<feature type="binding site" evidence="7">
    <location>
        <position position="186"/>
    </location>
    <ligand>
        <name>Zn(2+)</name>
        <dbReference type="ChEBI" id="CHEBI:29105"/>
        <label>1</label>
    </ligand>
</feature>
<feature type="binding site" evidence="7">
    <location>
        <position position="250"/>
    </location>
    <ligand>
        <name>Zn(2+)</name>
        <dbReference type="ChEBI" id="CHEBI:29105"/>
        <label>2</label>
    </ligand>
</feature>
<organism evidence="10 11">
    <name type="scientific">Escovopsis weberi</name>
    <dbReference type="NCBI Taxonomy" id="150374"/>
    <lineage>
        <taxon>Eukaryota</taxon>
        <taxon>Fungi</taxon>
        <taxon>Dikarya</taxon>
        <taxon>Ascomycota</taxon>
        <taxon>Pezizomycotina</taxon>
        <taxon>Sordariomycetes</taxon>
        <taxon>Hypocreomycetidae</taxon>
        <taxon>Hypocreales</taxon>
        <taxon>Hypocreaceae</taxon>
        <taxon>Escovopsis</taxon>
    </lineage>
</organism>
<keyword evidence="11" id="KW-1185">Reference proteome</keyword>
<dbReference type="EMBL" id="LGSR01000013">
    <property type="protein sequence ID" value="KOS21067.1"/>
    <property type="molecule type" value="Genomic_DNA"/>
</dbReference>
<dbReference type="GO" id="GO:0006520">
    <property type="term" value="P:amino acid metabolic process"/>
    <property type="evidence" value="ECO:0007669"/>
    <property type="project" value="UniProtKB-ARBA"/>
</dbReference>
<sequence>MLLTKPAMLLAGATSVSAFVAASIERGQQQQQQQQLSVDPTDHGFRCDLPPVLDPAGDGLPSALGLFSSREALERQVKRHQAVVRVPTVSYDDLGSFDEDRRWEPYYELHDVLKKTYPVTHKRAKVEKINTFGLLYTIQGSDETLEPVLLLAHQDVVPVADESSWKYPPFEAVYDGTSIWGRGSSDDKNSLTAILSALEALLSHEHYRPRRTVLLALGFDEERSGYLGAEKIAQTLAERYGEDGVAAVLDEGGLGLRAFGDVLYALPAVTEKSYMDVWVELDVVGGHSSRPFPHTGIGIMAEIVAALEAHPYQPRIVEDSPVHRHLQCQARYSPHAQPALTRRIRMHDLEGAADLLVQDSLAAQYQVQTSQAVDYISGGQKINAMPEKVLLGVNYRVSHHDSVFQVQHNVVEHARAVARKYGLSVRAYEGDDDYARWAAGHAAAGEEAQNSRPDIDYRGTLIFTTQQRSERVPVTPTSGPVWDIVTGTIRHTFASDNGTVVPSPDIMTGNTDSRHYLRLSKHVYRFAPYRYAGEDNIHTIDEHVRMDGHMEMVRFYYDFVRNFDAANV</sequence>
<dbReference type="Gene3D" id="3.30.70.360">
    <property type="match status" value="1"/>
</dbReference>
<dbReference type="GO" id="GO:0006629">
    <property type="term" value="P:lipid metabolic process"/>
    <property type="evidence" value="ECO:0007669"/>
    <property type="project" value="UniProtKB-ARBA"/>
</dbReference>
<dbReference type="InterPro" id="IPR011650">
    <property type="entry name" value="Peptidase_M20_dimer"/>
</dbReference>
<dbReference type="Gene3D" id="1.10.150.900">
    <property type="match status" value="1"/>
</dbReference>
<evidence type="ECO:0000256" key="1">
    <source>
        <dbReference type="ARBA" id="ARBA00006247"/>
    </source>
</evidence>
<dbReference type="GO" id="GO:0005576">
    <property type="term" value="C:extracellular region"/>
    <property type="evidence" value="ECO:0007669"/>
    <property type="project" value="UniProtKB-ARBA"/>
</dbReference>
<evidence type="ECO:0000256" key="2">
    <source>
        <dbReference type="ARBA" id="ARBA00022670"/>
    </source>
</evidence>
<dbReference type="InterPro" id="IPR001261">
    <property type="entry name" value="ArgE/DapE_CS"/>
</dbReference>
<dbReference type="GO" id="GO:0016810">
    <property type="term" value="F:hydrolase activity, acting on carbon-nitrogen (but not peptide) bonds"/>
    <property type="evidence" value="ECO:0007669"/>
    <property type="project" value="UniProtKB-ARBA"/>
</dbReference>
<dbReference type="PROSITE" id="PS00758">
    <property type="entry name" value="ARGE_DAPE_CPG2_1"/>
    <property type="match status" value="1"/>
</dbReference>
<dbReference type="InterPro" id="IPR036264">
    <property type="entry name" value="Bact_exopeptidase_dim_dom"/>
</dbReference>
<dbReference type="STRING" id="150374.A0A0M8N199"/>
<dbReference type="Proteomes" id="UP000053831">
    <property type="component" value="Unassembled WGS sequence"/>
</dbReference>
<proteinExistence type="inferred from homology"/>
<feature type="chain" id="PRO_5005818840" evidence="8">
    <location>
        <begin position="19"/>
        <end position="568"/>
    </location>
</feature>
<dbReference type="GO" id="GO:0046872">
    <property type="term" value="F:metal ion binding"/>
    <property type="evidence" value="ECO:0007669"/>
    <property type="project" value="UniProtKB-KW"/>
</dbReference>
<feature type="binding site" evidence="7">
    <location>
        <position position="186"/>
    </location>
    <ligand>
        <name>Zn(2+)</name>
        <dbReference type="ChEBI" id="CHEBI:29105"/>
        <label>2</label>
    </ligand>
</feature>
<dbReference type="SUPFAM" id="SSF55031">
    <property type="entry name" value="Bacterial exopeptidase dimerisation domain"/>
    <property type="match status" value="1"/>
</dbReference>
<feature type="domain" description="Peptidase M20 dimerisation" evidence="9">
    <location>
        <begin position="270"/>
        <end position="421"/>
    </location>
</feature>
<evidence type="ECO:0000256" key="5">
    <source>
        <dbReference type="ARBA" id="ARBA00022833"/>
    </source>
</evidence>
<feature type="binding site" evidence="7">
    <location>
        <position position="153"/>
    </location>
    <ligand>
        <name>Zn(2+)</name>
        <dbReference type="ChEBI" id="CHEBI:29105"/>
        <label>2</label>
    </ligand>
</feature>
<reference evidence="10 11" key="1">
    <citation type="submission" date="2015-07" db="EMBL/GenBank/DDBJ databases">
        <title>The genome of the fungus Escovopsis weberi, a specialized disease agent of ant agriculture.</title>
        <authorList>
            <person name="de Man T.J."/>
            <person name="Stajich J.E."/>
            <person name="Kubicek C.P."/>
            <person name="Chenthamara K."/>
            <person name="Atanasova L."/>
            <person name="Druzhinina I.S."/>
            <person name="Birnbaum S."/>
            <person name="Barribeau S.M."/>
            <person name="Teiling C."/>
            <person name="Suen G."/>
            <person name="Currie C."/>
            <person name="Gerardo N.M."/>
        </authorList>
    </citation>
    <scope>NUCLEOTIDE SEQUENCE [LARGE SCALE GENOMIC DNA]</scope>
</reference>
<dbReference type="FunFam" id="3.40.630.10:FF:000027">
    <property type="entry name" value="N-fatty-acyl-amino acid synthase/hydrolase PM20D1"/>
    <property type="match status" value="1"/>
</dbReference>
<dbReference type="Gene3D" id="3.40.630.10">
    <property type="entry name" value="Zn peptidases"/>
    <property type="match status" value="1"/>
</dbReference>
<accession>A0A0M8N199</accession>
<dbReference type="SUPFAM" id="SSF53187">
    <property type="entry name" value="Zn-dependent exopeptidases"/>
    <property type="match status" value="1"/>
</dbReference>
<keyword evidence="3 7" id="KW-0479">Metal-binding</keyword>
<comment type="caution">
    <text evidence="10">The sequence shown here is derived from an EMBL/GenBank/DDBJ whole genome shotgun (WGS) entry which is preliminary data.</text>
</comment>
<dbReference type="AlphaFoldDB" id="A0A0M8N199"/>
<dbReference type="GO" id="GO:0051603">
    <property type="term" value="P:proteolysis involved in protein catabolic process"/>
    <property type="evidence" value="ECO:0007669"/>
    <property type="project" value="TreeGrafter"/>
</dbReference>
<evidence type="ECO:0000313" key="10">
    <source>
        <dbReference type="EMBL" id="KOS21067.1"/>
    </source>
</evidence>
<gene>
    <name evidence="10" type="ORF">ESCO_004521</name>
</gene>
<comment type="similarity">
    <text evidence="1">Belongs to the peptidase M20A family.</text>
</comment>
<feature type="binding site" evidence="7">
    <location>
        <position position="538"/>
    </location>
    <ligand>
        <name>Zn(2+)</name>
        <dbReference type="ChEBI" id="CHEBI:29105"/>
        <label>1</label>
    </ligand>
</feature>
<dbReference type="InterPro" id="IPR047177">
    <property type="entry name" value="Pept_M20A"/>
</dbReference>